<name>A0A6J4UAX9_9BACT</name>
<evidence type="ECO:0000256" key="1">
    <source>
        <dbReference type="SAM" id="MobiDB-lite"/>
    </source>
</evidence>
<feature type="compositionally biased region" description="Basic and acidic residues" evidence="1">
    <location>
        <begin position="37"/>
        <end position="53"/>
    </location>
</feature>
<sequence length="53" mass="5825">MPAPCLSVLARRGRCADDPPNRHGPNDTPHRAGGHSPKVEVWRAMPDRRGDRG</sequence>
<reference evidence="2" key="1">
    <citation type="submission" date="2020-02" db="EMBL/GenBank/DDBJ databases">
        <authorList>
            <person name="Meier V. D."/>
        </authorList>
    </citation>
    <scope>NUCLEOTIDE SEQUENCE</scope>
    <source>
        <strain evidence="2">AVDCRST_MAG73</strain>
    </source>
</reference>
<protein>
    <submittedName>
        <fullName evidence="2">Uncharacterized protein</fullName>
    </submittedName>
</protein>
<dbReference type="EMBL" id="CADCWE010000136">
    <property type="protein sequence ID" value="CAA9543462.1"/>
    <property type="molecule type" value="Genomic_DNA"/>
</dbReference>
<evidence type="ECO:0000313" key="2">
    <source>
        <dbReference type="EMBL" id="CAA9543462.1"/>
    </source>
</evidence>
<dbReference type="AlphaFoldDB" id="A0A6J4UAX9"/>
<feature type="region of interest" description="Disordered" evidence="1">
    <location>
        <begin position="12"/>
        <end position="53"/>
    </location>
</feature>
<proteinExistence type="predicted"/>
<accession>A0A6J4UAX9</accession>
<organism evidence="2">
    <name type="scientific">uncultured Thermomicrobiales bacterium</name>
    <dbReference type="NCBI Taxonomy" id="1645740"/>
    <lineage>
        <taxon>Bacteria</taxon>
        <taxon>Pseudomonadati</taxon>
        <taxon>Thermomicrobiota</taxon>
        <taxon>Thermomicrobia</taxon>
        <taxon>Thermomicrobiales</taxon>
        <taxon>environmental samples</taxon>
    </lineage>
</organism>
<feature type="compositionally biased region" description="Basic and acidic residues" evidence="1">
    <location>
        <begin position="14"/>
        <end position="30"/>
    </location>
</feature>
<gene>
    <name evidence="2" type="ORF">AVDCRST_MAG73-2178</name>
</gene>